<dbReference type="InParanoid" id="A0A4Q1BP02"/>
<organism evidence="2 3">
    <name type="scientific">Tremella mesenterica</name>
    <name type="common">Jelly fungus</name>
    <dbReference type="NCBI Taxonomy" id="5217"/>
    <lineage>
        <taxon>Eukaryota</taxon>
        <taxon>Fungi</taxon>
        <taxon>Dikarya</taxon>
        <taxon>Basidiomycota</taxon>
        <taxon>Agaricomycotina</taxon>
        <taxon>Tremellomycetes</taxon>
        <taxon>Tremellales</taxon>
        <taxon>Tremellaceae</taxon>
        <taxon>Tremella</taxon>
    </lineage>
</organism>
<dbReference type="VEuPathDB" id="FungiDB:TREMEDRAFT_59376"/>
<evidence type="ECO:0000256" key="1">
    <source>
        <dbReference type="SAM" id="MobiDB-lite"/>
    </source>
</evidence>
<proteinExistence type="predicted"/>
<protein>
    <submittedName>
        <fullName evidence="2">Uncharacterized protein</fullName>
    </submittedName>
</protein>
<dbReference type="AlphaFoldDB" id="A0A4Q1BP02"/>
<keyword evidence="3" id="KW-1185">Reference proteome</keyword>
<dbReference type="EMBL" id="SDIL01000029">
    <property type="protein sequence ID" value="RXK39621.1"/>
    <property type="molecule type" value="Genomic_DNA"/>
</dbReference>
<name>A0A4Q1BP02_TREME</name>
<dbReference type="Proteomes" id="UP000289152">
    <property type="component" value="Unassembled WGS sequence"/>
</dbReference>
<reference evidence="2 3" key="1">
    <citation type="submission" date="2016-06" db="EMBL/GenBank/DDBJ databases">
        <title>Evolution of pathogenesis and genome organization in the Tremellales.</title>
        <authorList>
            <person name="Cuomo C."/>
            <person name="Litvintseva A."/>
            <person name="Heitman J."/>
            <person name="Chen Y."/>
            <person name="Sun S."/>
            <person name="Springer D."/>
            <person name="Dromer F."/>
            <person name="Young S."/>
            <person name="Zeng Q."/>
            <person name="Chapman S."/>
            <person name="Gujja S."/>
            <person name="Saif S."/>
            <person name="Birren B."/>
        </authorList>
    </citation>
    <scope>NUCLEOTIDE SEQUENCE [LARGE SCALE GENOMIC DNA]</scope>
    <source>
        <strain evidence="2 3">ATCC 28783</strain>
    </source>
</reference>
<gene>
    <name evidence="2" type="ORF">M231_03123</name>
</gene>
<evidence type="ECO:0000313" key="2">
    <source>
        <dbReference type="EMBL" id="RXK39621.1"/>
    </source>
</evidence>
<sequence>MNVPPQDTSSGDNVPSGNYQLALPSPSRTRVDAQTHATRLVHTILNAPFIDPAHLTTQLSYVQFTNAEDLWRNSALLYHAAGALIDCIGRRAVENPQSTLVNSFRLEDTVRSAQTLEGRINSLLRVLSSLQDKQGPYMHRAGDSDLLSHPDDYQKVLLLWNEASEALDNLQEIWRHRADVANLLSRQHGPHPPSFTDVQEAMGQILSAIQGGGHMEEVDGDPVNEE</sequence>
<comment type="caution">
    <text evidence="2">The sequence shown here is derived from an EMBL/GenBank/DDBJ whole genome shotgun (WGS) entry which is preliminary data.</text>
</comment>
<feature type="region of interest" description="Disordered" evidence="1">
    <location>
        <begin position="1"/>
        <end position="27"/>
    </location>
</feature>
<evidence type="ECO:0000313" key="3">
    <source>
        <dbReference type="Proteomes" id="UP000289152"/>
    </source>
</evidence>
<accession>A0A4Q1BP02</accession>
<feature type="compositionally biased region" description="Polar residues" evidence="1">
    <location>
        <begin position="1"/>
        <end position="19"/>
    </location>
</feature>